<feature type="modified residue" description="4-aspartylphosphate" evidence="2">
    <location>
        <position position="53"/>
    </location>
</feature>
<dbReference type="PANTHER" id="PTHR43156:SF2">
    <property type="entry name" value="STAGE II SPORULATION PROTEIN E"/>
    <property type="match status" value="1"/>
</dbReference>
<evidence type="ECO:0000256" key="1">
    <source>
        <dbReference type="ARBA" id="ARBA00022801"/>
    </source>
</evidence>
<dbReference type="RefSeq" id="WP_154286621.1">
    <property type="nucleotide sequence ID" value="NZ_WKJI01000001.1"/>
</dbReference>
<dbReference type="Pfam" id="PF07228">
    <property type="entry name" value="SpoIIE"/>
    <property type="match status" value="1"/>
</dbReference>
<dbReference type="GO" id="GO:0000160">
    <property type="term" value="P:phosphorelay signal transduction system"/>
    <property type="evidence" value="ECO:0007669"/>
    <property type="project" value="InterPro"/>
</dbReference>
<dbReference type="AlphaFoldDB" id="A0A7K0FKR8"/>
<comment type="caution">
    <text evidence="4">The sequence shown here is derived from an EMBL/GenBank/DDBJ whole genome shotgun (WGS) entry which is preliminary data.</text>
</comment>
<dbReference type="InterPro" id="IPR036457">
    <property type="entry name" value="PPM-type-like_dom_sf"/>
</dbReference>
<dbReference type="PANTHER" id="PTHR43156">
    <property type="entry name" value="STAGE II SPORULATION PROTEIN E-RELATED"/>
    <property type="match status" value="1"/>
</dbReference>
<evidence type="ECO:0000259" key="3">
    <source>
        <dbReference type="PROSITE" id="PS50110"/>
    </source>
</evidence>
<dbReference type="Pfam" id="PF00072">
    <property type="entry name" value="Response_reg"/>
    <property type="match status" value="1"/>
</dbReference>
<dbReference type="SUPFAM" id="SSF52172">
    <property type="entry name" value="CheY-like"/>
    <property type="match status" value="1"/>
</dbReference>
<evidence type="ECO:0000313" key="5">
    <source>
        <dbReference type="Proteomes" id="UP000462931"/>
    </source>
</evidence>
<dbReference type="EMBL" id="WKJI01000001">
    <property type="protein sequence ID" value="MRX46538.1"/>
    <property type="molecule type" value="Genomic_DNA"/>
</dbReference>
<dbReference type="Gene3D" id="3.40.50.2300">
    <property type="match status" value="1"/>
</dbReference>
<organism evidence="4 5">
    <name type="scientific">Pedobacter puniceum</name>
    <dbReference type="NCBI Taxonomy" id="2666136"/>
    <lineage>
        <taxon>Bacteria</taxon>
        <taxon>Pseudomonadati</taxon>
        <taxon>Bacteroidota</taxon>
        <taxon>Sphingobacteriia</taxon>
        <taxon>Sphingobacteriales</taxon>
        <taxon>Sphingobacteriaceae</taxon>
        <taxon>Pedobacter</taxon>
    </lineage>
</organism>
<dbReference type="InterPro" id="IPR011006">
    <property type="entry name" value="CheY-like_superfamily"/>
</dbReference>
<keyword evidence="2" id="KW-0597">Phosphoprotein</keyword>
<gene>
    <name evidence="4" type="ORF">GJJ64_04990</name>
</gene>
<dbReference type="InterPro" id="IPR001932">
    <property type="entry name" value="PPM-type_phosphatase-like_dom"/>
</dbReference>
<dbReference type="InterPro" id="IPR052016">
    <property type="entry name" value="Bact_Sigma-Reg"/>
</dbReference>
<feature type="domain" description="Response regulatory" evidence="3">
    <location>
        <begin position="4"/>
        <end position="120"/>
    </location>
</feature>
<evidence type="ECO:0000313" key="4">
    <source>
        <dbReference type="EMBL" id="MRX46538.1"/>
    </source>
</evidence>
<dbReference type="SMART" id="SM00448">
    <property type="entry name" value="REC"/>
    <property type="match status" value="1"/>
</dbReference>
<dbReference type="PROSITE" id="PS50110">
    <property type="entry name" value="RESPONSE_REGULATORY"/>
    <property type="match status" value="1"/>
</dbReference>
<proteinExistence type="predicted"/>
<dbReference type="SUPFAM" id="SSF81606">
    <property type="entry name" value="PP2C-like"/>
    <property type="match status" value="1"/>
</dbReference>
<dbReference type="SMART" id="SM00331">
    <property type="entry name" value="PP2C_SIG"/>
    <property type="match status" value="1"/>
</dbReference>
<sequence>MNNKILLVDDEVLQLKIMERLLKSDGYQCISVTSVQEAELVLKNQIPDLIISDYEMPEANGFVFREKLLKNDALKNVPFLFLTSFNQEDLVQKGLDLQALDYIPKNIPPSQLLAKINNLMNTVHEQYQKSLSEIKNIAKKLNLSNIPPKAPLLKHFEIHYFNQSYQNHPGGDFIDFIKINERYTIMVLGDVMGKKWGAWFFSFSFLSYIRSAVRICVLDGNLCLSEILHKINKVIYADDFLKDIFSTLSMVLVDDEEAKITYAGAGDLPLLKFSHQHQGLLSHQSDGILLGFLENSTFSEQDITFEVGEEAYLVSDGMIDFEVNAVKKSDINLLKKRLYDLKISGKSTEEIKEILFNKEVSQIDDCSFIIIKRK</sequence>
<dbReference type="CDD" id="cd00156">
    <property type="entry name" value="REC"/>
    <property type="match status" value="1"/>
</dbReference>
<dbReference type="GO" id="GO:0016791">
    <property type="term" value="F:phosphatase activity"/>
    <property type="evidence" value="ECO:0007669"/>
    <property type="project" value="TreeGrafter"/>
</dbReference>
<dbReference type="InterPro" id="IPR001789">
    <property type="entry name" value="Sig_transdc_resp-reg_receiver"/>
</dbReference>
<dbReference type="Proteomes" id="UP000462931">
    <property type="component" value="Unassembled WGS sequence"/>
</dbReference>
<keyword evidence="5" id="KW-1185">Reference proteome</keyword>
<reference evidence="4 5" key="1">
    <citation type="submission" date="2019-11" db="EMBL/GenBank/DDBJ databases">
        <authorList>
            <person name="Cheng Q."/>
            <person name="Yang Z."/>
        </authorList>
    </citation>
    <scope>NUCLEOTIDE SEQUENCE [LARGE SCALE GENOMIC DNA]</scope>
    <source>
        <strain evidence="4 5">HX-22-1</strain>
    </source>
</reference>
<accession>A0A7K0FKR8</accession>
<dbReference type="Gene3D" id="3.60.40.10">
    <property type="entry name" value="PPM-type phosphatase domain"/>
    <property type="match status" value="1"/>
</dbReference>
<protein>
    <submittedName>
        <fullName evidence="4">Response regulator</fullName>
    </submittedName>
</protein>
<evidence type="ECO:0000256" key="2">
    <source>
        <dbReference type="PROSITE-ProRule" id="PRU00169"/>
    </source>
</evidence>
<keyword evidence="1" id="KW-0378">Hydrolase</keyword>
<name>A0A7K0FKR8_9SPHI</name>